<dbReference type="GO" id="GO:0015562">
    <property type="term" value="F:efflux transmembrane transporter activity"/>
    <property type="evidence" value="ECO:0007669"/>
    <property type="project" value="InterPro"/>
</dbReference>
<comment type="similarity">
    <text evidence="2">Belongs to the outer membrane factor (OMF) (TC 1.B.17) family.</text>
</comment>
<dbReference type="OrthoDB" id="940457at2"/>
<evidence type="ECO:0000256" key="1">
    <source>
        <dbReference type="ARBA" id="ARBA00004442"/>
    </source>
</evidence>
<dbReference type="GO" id="GO:0009279">
    <property type="term" value="C:cell outer membrane"/>
    <property type="evidence" value="ECO:0007669"/>
    <property type="project" value="UniProtKB-SubCell"/>
</dbReference>
<dbReference type="Pfam" id="PF02321">
    <property type="entry name" value="OEP"/>
    <property type="match status" value="2"/>
</dbReference>
<keyword evidence="4" id="KW-1134">Transmembrane beta strand</keyword>
<keyword evidence="7" id="KW-0998">Cell outer membrane</keyword>
<reference evidence="9" key="1">
    <citation type="submission" date="2017-06" db="EMBL/GenBank/DDBJ databases">
        <title>Capnocytophaga spp. assemblies.</title>
        <authorList>
            <person name="Gulvik C.A."/>
        </authorList>
    </citation>
    <scope>NUCLEOTIDE SEQUENCE [LARGE SCALE GENOMIC DNA]</scope>
    <source>
        <strain evidence="9">H2177</strain>
    </source>
</reference>
<dbReference type="GO" id="GO:1990281">
    <property type="term" value="C:efflux pump complex"/>
    <property type="evidence" value="ECO:0007669"/>
    <property type="project" value="TreeGrafter"/>
</dbReference>
<keyword evidence="6" id="KW-0472">Membrane</keyword>
<dbReference type="PANTHER" id="PTHR30026">
    <property type="entry name" value="OUTER MEMBRANE PROTEIN TOLC"/>
    <property type="match status" value="1"/>
</dbReference>
<evidence type="ECO:0000256" key="2">
    <source>
        <dbReference type="ARBA" id="ARBA00007613"/>
    </source>
</evidence>
<evidence type="ECO:0000313" key="8">
    <source>
        <dbReference type="EMBL" id="ATA88273.1"/>
    </source>
</evidence>
<dbReference type="EMBL" id="CP022387">
    <property type="protein sequence ID" value="ATA88273.1"/>
    <property type="molecule type" value="Genomic_DNA"/>
</dbReference>
<keyword evidence="5" id="KW-0812">Transmembrane</keyword>
<protein>
    <recommendedName>
        <fullName evidence="10">Transporter</fullName>
    </recommendedName>
</protein>
<organism evidence="8 9">
    <name type="scientific">Capnocytophaga stomatis</name>
    <dbReference type="NCBI Taxonomy" id="1848904"/>
    <lineage>
        <taxon>Bacteria</taxon>
        <taxon>Pseudomonadati</taxon>
        <taxon>Bacteroidota</taxon>
        <taxon>Flavobacteriia</taxon>
        <taxon>Flavobacteriales</taxon>
        <taxon>Flavobacteriaceae</taxon>
        <taxon>Capnocytophaga</taxon>
    </lineage>
</organism>
<comment type="subcellular location">
    <subcellularLocation>
        <location evidence="1">Cell outer membrane</location>
    </subcellularLocation>
</comment>
<evidence type="ECO:0000256" key="3">
    <source>
        <dbReference type="ARBA" id="ARBA00022448"/>
    </source>
</evidence>
<dbReference type="InterPro" id="IPR051906">
    <property type="entry name" value="TolC-like"/>
</dbReference>
<dbReference type="RefSeq" id="WP_095894553.1">
    <property type="nucleotide sequence ID" value="NZ_CP022387.1"/>
</dbReference>
<dbReference type="SUPFAM" id="SSF56954">
    <property type="entry name" value="Outer membrane efflux proteins (OEP)"/>
    <property type="match status" value="1"/>
</dbReference>
<dbReference type="AlphaFoldDB" id="A0A250FT36"/>
<evidence type="ECO:0000256" key="5">
    <source>
        <dbReference type="ARBA" id="ARBA00022692"/>
    </source>
</evidence>
<dbReference type="InterPro" id="IPR003423">
    <property type="entry name" value="OMP_efflux"/>
</dbReference>
<accession>A0A250FT36</accession>
<evidence type="ECO:0000313" key="9">
    <source>
        <dbReference type="Proteomes" id="UP000217348"/>
    </source>
</evidence>
<evidence type="ECO:0000256" key="6">
    <source>
        <dbReference type="ARBA" id="ARBA00023136"/>
    </source>
</evidence>
<dbReference type="Proteomes" id="UP000217348">
    <property type="component" value="Chromosome"/>
</dbReference>
<dbReference type="Gene3D" id="1.20.1600.10">
    <property type="entry name" value="Outer membrane efflux proteins (OEP)"/>
    <property type="match status" value="1"/>
</dbReference>
<gene>
    <name evidence="8" type="ORF">CGC58_00110</name>
</gene>
<proteinExistence type="inferred from homology"/>
<evidence type="ECO:0000256" key="4">
    <source>
        <dbReference type="ARBA" id="ARBA00022452"/>
    </source>
</evidence>
<dbReference type="PANTHER" id="PTHR30026:SF20">
    <property type="entry name" value="OUTER MEMBRANE PROTEIN TOLC"/>
    <property type="match status" value="1"/>
</dbReference>
<evidence type="ECO:0008006" key="10">
    <source>
        <dbReference type="Google" id="ProtNLM"/>
    </source>
</evidence>
<name>A0A250FT36_9FLAO</name>
<keyword evidence="3" id="KW-0813">Transport</keyword>
<sequence length="494" mass="57050">MKYYVFLLILWLFPARFYAQQDTLKLTLTKTIELARKQSPQAVSARHQYRAMYWNWRSFKADYLPSLSFNSSSSLNRSISSITLPDGSDSFVHRNQLLNDNSLTINQNIAPLGGSIYMKTGLQRLDILSDKIISYKSTPIVLGYSQNLLGYNHLKWNRKIEPIRYTQAQKEFRETLELVAATASSKFFKLAMAQSNWESASYNYATADTLYRYAQGRYKIGTITENEMLQLEINYLTEQTNKMNARIEMDDYIQDLRSFLGITEQTKIVVEIASNLPEFLVSEQEALTLARQNSPEIENFKLRKLESESSVAKARSSHGMKADLYLEFGLTQTHKELKGAYRSPLDQQLVSLGIRIPILDWGVGKGRVEVAKSNYEKTLTDIKQAQTDFDANIVKLVKQFNLQANKVHIAQKTSERAKKRNEVAYRLYLLGKSNILDLNSAVAEKDRLQRSFILELQNYWSMYYTLRSITGWDFQKNTEIPLEKPMINNSYNDF</sequence>
<dbReference type="GO" id="GO:0015288">
    <property type="term" value="F:porin activity"/>
    <property type="evidence" value="ECO:0007669"/>
    <property type="project" value="TreeGrafter"/>
</dbReference>
<evidence type="ECO:0000256" key="7">
    <source>
        <dbReference type="ARBA" id="ARBA00023237"/>
    </source>
</evidence>
<dbReference type="KEGG" id="csto:CGC58_00110"/>